<organism evidence="3 4">
    <name type="scientific">Proteiniborus ethanoligenes</name>
    <dbReference type="NCBI Taxonomy" id="415015"/>
    <lineage>
        <taxon>Bacteria</taxon>
        <taxon>Bacillati</taxon>
        <taxon>Bacillota</taxon>
        <taxon>Clostridia</taxon>
        <taxon>Eubacteriales</taxon>
        <taxon>Proteiniborus</taxon>
    </lineage>
</organism>
<dbReference type="Gene3D" id="3.40.50.12780">
    <property type="entry name" value="N-terminal domain of ligase-like"/>
    <property type="match status" value="1"/>
</dbReference>
<dbReference type="SUPFAM" id="SSF56801">
    <property type="entry name" value="Acetyl-CoA synthetase-like"/>
    <property type="match status" value="1"/>
</dbReference>
<dbReference type="STRING" id="415015.SAMN05660462_01860"/>
<dbReference type="GO" id="GO:0031177">
    <property type="term" value="F:phosphopantetheine binding"/>
    <property type="evidence" value="ECO:0007669"/>
    <property type="project" value="TreeGrafter"/>
</dbReference>
<dbReference type="PANTHER" id="PTHR45527:SF1">
    <property type="entry name" value="FATTY ACID SYNTHASE"/>
    <property type="match status" value="1"/>
</dbReference>
<reference evidence="3 4" key="1">
    <citation type="submission" date="2016-10" db="EMBL/GenBank/DDBJ databases">
        <authorList>
            <person name="de Groot N.N."/>
        </authorList>
    </citation>
    <scope>NUCLEOTIDE SEQUENCE [LARGE SCALE GENOMIC DNA]</scope>
    <source>
        <strain evidence="3 4">DSM 21650</strain>
    </source>
</reference>
<dbReference type="InterPro" id="IPR045851">
    <property type="entry name" value="AMP-bd_C_sf"/>
</dbReference>
<proteinExistence type="predicted"/>
<dbReference type="EMBL" id="FNQE01000019">
    <property type="protein sequence ID" value="SDZ10263.1"/>
    <property type="molecule type" value="Genomic_DNA"/>
</dbReference>
<evidence type="ECO:0000259" key="1">
    <source>
        <dbReference type="Pfam" id="PF00501"/>
    </source>
</evidence>
<dbReference type="GO" id="GO:0005737">
    <property type="term" value="C:cytoplasm"/>
    <property type="evidence" value="ECO:0007669"/>
    <property type="project" value="TreeGrafter"/>
</dbReference>
<dbReference type="InterPro" id="IPR025110">
    <property type="entry name" value="AMP-bd_C"/>
</dbReference>
<protein>
    <submittedName>
        <fullName evidence="3">Amino acid adenylation domain-containing protein</fullName>
    </submittedName>
</protein>
<dbReference type="InterPro" id="IPR000873">
    <property type="entry name" value="AMP-dep_synth/lig_dom"/>
</dbReference>
<dbReference type="AlphaFoldDB" id="A0A1H3QAG8"/>
<name>A0A1H3QAG8_9FIRM</name>
<dbReference type="GO" id="GO:0044550">
    <property type="term" value="P:secondary metabolite biosynthetic process"/>
    <property type="evidence" value="ECO:0007669"/>
    <property type="project" value="TreeGrafter"/>
</dbReference>
<dbReference type="InterPro" id="IPR042099">
    <property type="entry name" value="ANL_N_sf"/>
</dbReference>
<dbReference type="CDD" id="cd05930">
    <property type="entry name" value="A_NRPS"/>
    <property type="match status" value="1"/>
</dbReference>
<dbReference type="InterPro" id="IPR020845">
    <property type="entry name" value="AMP-binding_CS"/>
</dbReference>
<sequence length="507" mass="57920">MQNNVLEYLEHTVKRVPDKIAFSNGENSFNFKQVYDLGRAIGTFLNKEGIYKQPVVVFMDRHPKTIVSFFGVVYSGNYYVPIDEEMPRFRIELILKSLNPKAIICDEASKKVVETFEYNGDIYLYDNIVETSIDEKVIEGIREASLDIDPIYVVFTSGSTGIPKGVVACHRSVIDYIESLSDVLEFNESTVFGNQSPLYFDACLKELYPTLKFGATTYIIPKGLFMFPIKLVEFLNEHKINTVCWVVSALTMISAFKTFDRIIPQYVHTIAFAGEVFPMKQLNIWRKTLPNAKFVNLYGPTETTGVCCYFKVERDFEDDEVLPVGKPFKNTEIILLDENNKVPPHGEPGEICVRGSSLTLGYYKAFDKTSEVFVQNPLNDLYPEIIYRTGDIGRYNGRGELVFVSRKDYQIKHMGHRIELGEIEVSVNMIEGVKSACCIYNEDKKRIVLFYVGDVSTKDIATNLKNRLPRYMVPNHIEALETMPLTANGKINRVYLKEYANTKKGER</sequence>
<dbReference type="Gene3D" id="3.30.300.30">
    <property type="match status" value="1"/>
</dbReference>
<dbReference type="Pfam" id="PF00501">
    <property type="entry name" value="AMP-binding"/>
    <property type="match status" value="1"/>
</dbReference>
<accession>A0A1H3QAG8</accession>
<evidence type="ECO:0000259" key="2">
    <source>
        <dbReference type="Pfam" id="PF13193"/>
    </source>
</evidence>
<feature type="domain" description="AMP-dependent synthetase/ligase" evidence="1">
    <location>
        <begin position="9"/>
        <end position="363"/>
    </location>
</feature>
<dbReference type="OrthoDB" id="9778383at2"/>
<dbReference type="PANTHER" id="PTHR45527">
    <property type="entry name" value="NONRIBOSOMAL PEPTIDE SYNTHETASE"/>
    <property type="match status" value="1"/>
</dbReference>
<dbReference type="Pfam" id="PF13193">
    <property type="entry name" value="AMP-binding_C"/>
    <property type="match status" value="1"/>
</dbReference>
<evidence type="ECO:0000313" key="3">
    <source>
        <dbReference type="EMBL" id="SDZ10263.1"/>
    </source>
</evidence>
<evidence type="ECO:0000313" key="4">
    <source>
        <dbReference type="Proteomes" id="UP000198625"/>
    </source>
</evidence>
<dbReference type="GO" id="GO:0043041">
    <property type="term" value="P:amino acid activation for nonribosomal peptide biosynthetic process"/>
    <property type="evidence" value="ECO:0007669"/>
    <property type="project" value="TreeGrafter"/>
</dbReference>
<dbReference type="Proteomes" id="UP000198625">
    <property type="component" value="Unassembled WGS sequence"/>
</dbReference>
<feature type="domain" description="AMP-binding enzyme C-terminal" evidence="2">
    <location>
        <begin position="422"/>
        <end position="490"/>
    </location>
</feature>
<dbReference type="RefSeq" id="WP_091730232.1">
    <property type="nucleotide sequence ID" value="NZ_FNQE01000019.1"/>
</dbReference>
<gene>
    <name evidence="3" type="ORF">SAMN05660462_01860</name>
</gene>
<keyword evidence="4" id="KW-1185">Reference proteome</keyword>
<dbReference type="PROSITE" id="PS00455">
    <property type="entry name" value="AMP_BINDING"/>
    <property type="match status" value="1"/>
</dbReference>